<dbReference type="GO" id="GO:0003676">
    <property type="term" value="F:nucleic acid binding"/>
    <property type="evidence" value="ECO:0007669"/>
    <property type="project" value="InterPro"/>
</dbReference>
<name>A0A9N8DUA6_9STRA</name>
<evidence type="ECO:0000313" key="5">
    <source>
        <dbReference type="EMBL" id="CAB9508807.1"/>
    </source>
</evidence>
<evidence type="ECO:0000313" key="6">
    <source>
        <dbReference type="Proteomes" id="UP001153069"/>
    </source>
</evidence>
<feature type="domain" description="Ribosomal RNA large subunit methyltransferase K/L-like methyltransferase" evidence="4">
    <location>
        <begin position="302"/>
        <end position="354"/>
    </location>
</feature>
<dbReference type="Pfam" id="PF01170">
    <property type="entry name" value="UPF0020"/>
    <property type="match status" value="1"/>
</dbReference>
<protein>
    <submittedName>
        <fullName evidence="5">tRNA methyltransferase 11 homolog (Saccharomyces cerevisiae)</fullName>
    </submittedName>
</protein>
<reference evidence="5" key="1">
    <citation type="submission" date="2020-06" db="EMBL/GenBank/DDBJ databases">
        <authorList>
            <consortium name="Plant Systems Biology data submission"/>
        </authorList>
    </citation>
    <scope>NUCLEOTIDE SEQUENCE</scope>
    <source>
        <strain evidence="5">D6</strain>
    </source>
</reference>
<dbReference type="InterPro" id="IPR029063">
    <property type="entry name" value="SAM-dependent_MTases_sf"/>
</dbReference>
<dbReference type="InterPro" id="IPR002052">
    <property type="entry name" value="DNA_methylase_N6_adenine_CS"/>
</dbReference>
<dbReference type="AlphaFoldDB" id="A0A9N8DUA6"/>
<evidence type="ECO:0000256" key="2">
    <source>
        <dbReference type="ARBA" id="ARBA00022679"/>
    </source>
</evidence>
<sequence length="508" mass="55567">MRLPCEGVMIILCSWQVFQMIPASGFSSQGVSVATVPRRKHMSRSATIESTPTNTEHHVGDRLSLPPRKLLIHWRGEDVEGYSFAFRHPELLGALAAVTNNPLLESHEDSSPIHFCNALNYNGESELPEVKLKAFNSAMQWVTHHGKAGLDGGGPWMISRNDIAVAASRCALIHTIYEVVAEGQSYSDLAVHAMENGGFEDMMTGGENQEDTWAVRVRHYGGEADSKKERRSGTRTRSCTMEKEALLALKPMLLKFGGGVDLKDPDCKINVFDGLDGTGSANKVLARKMGTGLPKLFSIAPATRICVTTTPLEPIAACSLCNIAGVSTDQTILDPYSGSCAILLAAAMMAPSCQTVGVDVAHDGLINRDHILQDFEFRGLARPKAIFRGDSIDPMVRDRARAAIGEEPFDHIITDPPYGIREKMDANAPSPLEDLFTALEHDRDRGRRLLKVGGRLVCFVPCNPTVDIQKVLPSQAKTERAGMKFLQSQEQPLNSGLSRWLVSYECTK</sequence>
<feature type="compositionally biased region" description="Polar residues" evidence="3">
    <location>
        <begin position="44"/>
        <end position="54"/>
    </location>
</feature>
<dbReference type="Proteomes" id="UP001153069">
    <property type="component" value="Unassembled WGS sequence"/>
</dbReference>
<organism evidence="5 6">
    <name type="scientific">Seminavis robusta</name>
    <dbReference type="NCBI Taxonomy" id="568900"/>
    <lineage>
        <taxon>Eukaryota</taxon>
        <taxon>Sar</taxon>
        <taxon>Stramenopiles</taxon>
        <taxon>Ochrophyta</taxon>
        <taxon>Bacillariophyta</taxon>
        <taxon>Bacillariophyceae</taxon>
        <taxon>Bacillariophycidae</taxon>
        <taxon>Naviculales</taxon>
        <taxon>Naviculaceae</taxon>
        <taxon>Seminavis</taxon>
    </lineage>
</organism>
<keyword evidence="1 5" id="KW-0489">Methyltransferase</keyword>
<dbReference type="PANTHER" id="PTHR13370">
    <property type="entry name" value="RNA METHYLASE-RELATED"/>
    <property type="match status" value="1"/>
</dbReference>
<dbReference type="GO" id="GO:0008168">
    <property type="term" value="F:methyltransferase activity"/>
    <property type="evidence" value="ECO:0007669"/>
    <property type="project" value="UniProtKB-KW"/>
</dbReference>
<keyword evidence="2" id="KW-0808">Transferase</keyword>
<dbReference type="OrthoDB" id="296065at2759"/>
<dbReference type="PANTHER" id="PTHR13370:SF3">
    <property type="entry name" value="TRNA (GUANINE(10)-N2)-METHYLTRANSFERASE HOMOLOG"/>
    <property type="match status" value="1"/>
</dbReference>
<dbReference type="GO" id="GO:0032259">
    <property type="term" value="P:methylation"/>
    <property type="evidence" value="ECO:0007669"/>
    <property type="project" value="UniProtKB-KW"/>
</dbReference>
<comment type="caution">
    <text evidence="5">The sequence shown here is derived from an EMBL/GenBank/DDBJ whole genome shotgun (WGS) entry which is preliminary data.</text>
</comment>
<dbReference type="InterPro" id="IPR000241">
    <property type="entry name" value="RlmKL-like_Mtase"/>
</dbReference>
<dbReference type="CDD" id="cd02440">
    <property type="entry name" value="AdoMet_MTases"/>
    <property type="match status" value="1"/>
</dbReference>
<dbReference type="PROSITE" id="PS00092">
    <property type="entry name" value="N6_MTASE"/>
    <property type="match status" value="1"/>
</dbReference>
<dbReference type="EMBL" id="CAICTM010000360">
    <property type="protein sequence ID" value="CAB9508807.1"/>
    <property type="molecule type" value="Genomic_DNA"/>
</dbReference>
<dbReference type="Gene3D" id="3.40.50.150">
    <property type="entry name" value="Vaccinia Virus protein VP39"/>
    <property type="match status" value="1"/>
</dbReference>
<accession>A0A9N8DUA6</accession>
<dbReference type="GO" id="GO:0043527">
    <property type="term" value="C:tRNA methyltransferase complex"/>
    <property type="evidence" value="ECO:0007669"/>
    <property type="project" value="UniProtKB-ARBA"/>
</dbReference>
<gene>
    <name evidence="5" type="ORF">SEMRO_361_G126580.1</name>
</gene>
<evidence type="ECO:0000259" key="4">
    <source>
        <dbReference type="Pfam" id="PF01170"/>
    </source>
</evidence>
<evidence type="ECO:0000256" key="1">
    <source>
        <dbReference type="ARBA" id="ARBA00022603"/>
    </source>
</evidence>
<proteinExistence type="predicted"/>
<evidence type="ECO:0000256" key="3">
    <source>
        <dbReference type="SAM" id="MobiDB-lite"/>
    </source>
</evidence>
<feature type="region of interest" description="Disordered" evidence="3">
    <location>
        <begin position="42"/>
        <end position="61"/>
    </location>
</feature>
<keyword evidence="6" id="KW-1185">Reference proteome</keyword>
<dbReference type="GO" id="GO:0005737">
    <property type="term" value="C:cytoplasm"/>
    <property type="evidence" value="ECO:0007669"/>
    <property type="project" value="TreeGrafter"/>
</dbReference>
<dbReference type="SUPFAM" id="SSF53335">
    <property type="entry name" value="S-adenosyl-L-methionine-dependent methyltransferases"/>
    <property type="match status" value="1"/>
</dbReference>